<organism evidence="6 7">
    <name type="scientific">Comamonas faecalis</name>
    <dbReference type="NCBI Taxonomy" id="1387849"/>
    <lineage>
        <taxon>Bacteria</taxon>
        <taxon>Pseudomonadati</taxon>
        <taxon>Pseudomonadota</taxon>
        <taxon>Betaproteobacteria</taxon>
        <taxon>Burkholderiales</taxon>
        <taxon>Comamonadaceae</taxon>
        <taxon>Comamonas</taxon>
    </lineage>
</organism>
<evidence type="ECO:0000259" key="4">
    <source>
        <dbReference type="PROSITE" id="PS50042"/>
    </source>
</evidence>
<dbReference type="InterPro" id="IPR018490">
    <property type="entry name" value="cNMP-bd_dom_sf"/>
</dbReference>
<dbReference type="SUPFAM" id="SSF46785">
    <property type="entry name" value="Winged helix' DNA-binding domain"/>
    <property type="match status" value="1"/>
</dbReference>
<feature type="domain" description="Cyclic nucleotide-binding" evidence="4">
    <location>
        <begin position="35"/>
        <end position="126"/>
    </location>
</feature>
<name>A0ABP7RXV9_9BURK</name>
<feature type="domain" description="HTH crp-type" evidence="5">
    <location>
        <begin position="140"/>
        <end position="214"/>
    </location>
</feature>
<keyword evidence="1" id="KW-0805">Transcription regulation</keyword>
<dbReference type="Pfam" id="PF00027">
    <property type="entry name" value="cNMP_binding"/>
    <property type="match status" value="1"/>
</dbReference>
<dbReference type="CDD" id="cd00038">
    <property type="entry name" value="CAP_ED"/>
    <property type="match status" value="1"/>
</dbReference>
<evidence type="ECO:0000313" key="6">
    <source>
        <dbReference type="EMBL" id="GAA4003769.1"/>
    </source>
</evidence>
<dbReference type="PROSITE" id="PS50042">
    <property type="entry name" value="CNMP_BINDING_3"/>
    <property type="match status" value="1"/>
</dbReference>
<dbReference type="InterPro" id="IPR012318">
    <property type="entry name" value="HTH_CRP"/>
</dbReference>
<reference evidence="7" key="1">
    <citation type="journal article" date="2019" name="Int. J. Syst. Evol. Microbiol.">
        <title>The Global Catalogue of Microorganisms (GCM) 10K type strain sequencing project: providing services to taxonomists for standard genome sequencing and annotation.</title>
        <authorList>
            <consortium name="The Broad Institute Genomics Platform"/>
            <consortium name="The Broad Institute Genome Sequencing Center for Infectious Disease"/>
            <person name="Wu L."/>
            <person name="Ma J."/>
        </authorList>
    </citation>
    <scope>NUCLEOTIDE SEQUENCE [LARGE SCALE GENOMIC DNA]</scope>
    <source>
        <strain evidence="7">JCM 17561</strain>
    </source>
</reference>
<evidence type="ECO:0000256" key="2">
    <source>
        <dbReference type="ARBA" id="ARBA00023125"/>
    </source>
</evidence>
<keyword evidence="2" id="KW-0238">DNA-binding</keyword>
<keyword evidence="3" id="KW-0804">Transcription</keyword>
<dbReference type="InterPro" id="IPR036390">
    <property type="entry name" value="WH_DNA-bd_sf"/>
</dbReference>
<dbReference type="InterPro" id="IPR000595">
    <property type="entry name" value="cNMP-bd_dom"/>
</dbReference>
<comment type="caution">
    <text evidence="6">The sequence shown here is derived from an EMBL/GenBank/DDBJ whole genome shotgun (WGS) entry which is preliminary data.</text>
</comment>
<evidence type="ECO:0000256" key="3">
    <source>
        <dbReference type="ARBA" id="ARBA00023163"/>
    </source>
</evidence>
<dbReference type="EMBL" id="BAABBP010000035">
    <property type="protein sequence ID" value="GAA4003769.1"/>
    <property type="molecule type" value="Genomic_DNA"/>
</dbReference>
<evidence type="ECO:0000313" key="7">
    <source>
        <dbReference type="Proteomes" id="UP001501627"/>
    </source>
</evidence>
<dbReference type="Pfam" id="PF13545">
    <property type="entry name" value="HTH_Crp_2"/>
    <property type="match status" value="1"/>
</dbReference>
<proteinExistence type="predicted"/>
<dbReference type="InterPro" id="IPR014710">
    <property type="entry name" value="RmlC-like_jellyroll"/>
</dbReference>
<sequence>MLDSLSDDRLAQLATQCRWHRLEAEQELVGPYVDDRLYFLVHGGLRVASYAASGKGMVLGDLAAGLFFGGLRVAEAEDAPAPMRFPVTVQATQDSLVASLAHEDVEALLMNEVGVLRAVIAQLSTLAQVLATRVLNLGTLSVRARLHAQLLELVERSAQDTSGNQAVLQPAPRQSDLALMLGSSREEVAREMSRLTRLGLLRRQGRALQLCNLEGLRLLLEEAR</sequence>
<dbReference type="Proteomes" id="UP001501627">
    <property type="component" value="Unassembled WGS sequence"/>
</dbReference>
<dbReference type="SUPFAM" id="SSF51206">
    <property type="entry name" value="cAMP-binding domain-like"/>
    <property type="match status" value="1"/>
</dbReference>
<dbReference type="Gene3D" id="2.60.120.10">
    <property type="entry name" value="Jelly Rolls"/>
    <property type="match status" value="1"/>
</dbReference>
<gene>
    <name evidence="6" type="ORF">GCM10022279_29610</name>
</gene>
<evidence type="ECO:0000256" key="1">
    <source>
        <dbReference type="ARBA" id="ARBA00023015"/>
    </source>
</evidence>
<dbReference type="PROSITE" id="PS51063">
    <property type="entry name" value="HTH_CRP_2"/>
    <property type="match status" value="1"/>
</dbReference>
<keyword evidence="7" id="KW-1185">Reference proteome</keyword>
<evidence type="ECO:0008006" key="8">
    <source>
        <dbReference type="Google" id="ProtNLM"/>
    </source>
</evidence>
<evidence type="ECO:0000259" key="5">
    <source>
        <dbReference type="PROSITE" id="PS51063"/>
    </source>
</evidence>
<accession>A0ABP7RXV9</accession>
<protein>
    <recommendedName>
        <fullName evidence="8">Crp/Fnr family transcriptional regulator</fullName>
    </recommendedName>
</protein>
<dbReference type="SMART" id="SM00100">
    <property type="entry name" value="cNMP"/>
    <property type="match status" value="1"/>
</dbReference>